<comment type="similarity">
    <text evidence="2">Belongs to the DODA-type extradiol aromatic ring-opening dioxygenase family.</text>
</comment>
<dbReference type="SUPFAM" id="SSF53213">
    <property type="entry name" value="LigB-like"/>
    <property type="match status" value="1"/>
</dbReference>
<dbReference type="PIRSF" id="PIRSF006157">
    <property type="entry name" value="Doxgns_DODA"/>
    <property type="match status" value="1"/>
</dbReference>
<evidence type="ECO:0000256" key="6">
    <source>
        <dbReference type="SAM" id="MobiDB-lite"/>
    </source>
</evidence>
<dbReference type="CDD" id="cd07363">
    <property type="entry name" value="45_DOPA_Dioxygenase"/>
    <property type="match status" value="1"/>
</dbReference>
<evidence type="ECO:0000256" key="5">
    <source>
        <dbReference type="ARBA" id="ARBA00023002"/>
    </source>
</evidence>
<sequence length="251" mass="29647">MMNSQHCHLTKKQQEANEKNHSHQDQFAPLIFLSHAIPPILLDKQNPYHLALQKLGEFLSVFNFKGIIFISPQYIKSNNFYVTNKQEYITMQDHPYEEYFNFNYKAHGNNLMAQEIQEVMKLNNLIGKIDDQWGLDHGVWMPLSILFPNLQYFISQISIVQTQDLQNYDSLIKSIQELRKMNYLVICSGQDRDKKLIEYKKIPYFQDGNPLIDSFIPLYIALRVAQKSYAKPVYEELYKNCISLNCYIFEQ</sequence>
<evidence type="ECO:0000313" key="9">
    <source>
        <dbReference type="Proteomes" id="UP000054937"/>
    </source>
</evidence>
<dbReference type="Gene3D" id="3.40.830.10">
    <property type="entry name" value="LigB-like"/>
    <property type="match status" value="1"/>
</dbReference>
<keyword evidence="8" id="KW-0223">Dioxygenase</keyword>
<evidence type="ECO:0000256" key="4">
    <source>
        <dbReference type="ARBA" id="ARBA00022833"/>
    </source>
</evidence>
<name>A0A0V0QRL2_PSEPJ</name>
<evidence type="ECO:0000259" key="7">
    <source>
        <dbReference type="Pfam" id="PF02900"/>
    </source>
</evidence>
<dbReference type="AlphaFoldDB" id="A0A0V0QRL2"/>
<dbReference type="PANTHER" id="PTHR30096">
    <property type="entry name" value="4,5-DOPA DIOXYGENASE EXTRADIOL-LIKE PROTEIN"/>
    <property type="match status" value="1"/>
</dbReference>
<accession>A0A0V0QRL2</accession>
<dbReference type="EMBL" id="LDAU01000110">
    <property type="protein sequence ID" value="KRX04943.1"/>
    <property type="molecule type" value="Genomic_DNA"/>
</dbReference>
<organism evidence="8 9">
    <name type="scientific">Pseudocohnilembus persalinus</name>
    <name type="common">Ciliate</name>
    <dbReference type="NCBI Taxonomy" id="266149"/>
    <lineage>
        <taxon>Eukaryota</taxon>
        <taxon>Sar</taxon>
        <taxon>Alveolata</taxon>
        <taxon>Ciliophora</taxon>
        <taxon>Intramacronucleata</taxon>
        <taxon>Oligohymenophorea</taxon>
        <taxon>Scuticociliatia</taxon>
        <taxon>Philasterida</taxon>
        <taxon>Pseudocohnilembidae</taxon>
        <taxon>Pseudocohnilembus</taxon>
    </lineage>
</organism>
<evidence type="ECO:0000256" key="1">
    <source>
        <dbReference type="ARBA" id="ARBA00001947"/>
    </source>
</evidence>
<evidence type="ECO:0000313" key="8">
    <source>
        <dbReference type="EMBL" id="KRX04943.1"/>
    </source>
</evidence>
<dbReference type="Proteomes" id="UP000054937">
    <property type="component" value="Unassembled WGS sequence"/>
</dbReference>
<gene>
    <name evidence="8" type="ORF">PPERSA_06577</name>
</gene>
<feature type="region of interest" description="Disordered" evidence="6">
    <location>
        <begin position="1"/>
        <end position="20"/>
    </location>
</feature>
<comment type="caution">
    <text evidence="8">The sequence shown here is derived from an EMBL/GenBank/DDBJ whole genome shotgun (WGS) entry which is preliminary data.</text>
</comment>
<dbReference type="InParanoid" id="A0A0V0QRL2"/>
<dbReference type="PANTHER" id="PTHR30096:SF0">
    <property type="entry name" value="4,5-DOPA DIOXYGENASE EXTRADIOL-LIKE PROTEIN"/>
    <property type="match status" value="1"/>
</dbReference>
<dbReference type="Pfam" id="PF02900">
    <property type="entry name" value="LigB"/>
    <property type="match status" value="1"/>
</dbReference>
<dbReference type="GO" id="GO:0008198">
    <property type="term" value="F:ferrous iron binding"/>
    <property type="evidence" value="ECO:0007669"/>
    <property type="project" value="InterPro"/>
</dbReference>
<dbReference type="GO" id="GO:0016702">
    <property type="term" value="F:oxidoreductase activity, acting on single donors with incorporation of molecular oxygen, incorporation of two atoms of oxygen"/>
    <property type="evidence" value="ECO:0007669"/>
    <property type="project" value="UniProtKB-ARBA"/>
</dbReference>
<keyword evidence="9" id="KW-1185">Reference proteome</keyword>
<keyword evidence="3" id="KW-0479">Metal-binding</keyword>
<dbReference type="InterPro" id="IPR014436">
    <property type="entry name" value="Extradiol_dOase_DODA"/>
</dbReference>
<proteinExistence type="inferred from homology"/>
<protein>
    <submittedName>
        <fullName evidence="8">Extradiol ring-cleavage dioxygenase, class III enzyme, subunit B</fullName>
    </submittedName>
</protein>
<reference evidence="8 9" key="1">
    <citation type="journal article" date="2015" name="Sci. Rep.">
        <title>Genome of the facultative scuticociliatosis pathogen Pseudocohnilembus persalinus provides insight into its virulence through horizontal gene transfer.</title>
        <authorList>
            <person name="Xiong J."/>
            <person name="Wang G."/>
            <person name="Cheng J."/>
            <person name="Tian M."/>
            <person name="Pan X."/>
            <person name="Warren A."/>
            <person name="Jiang C."/>
            <person name="Yuan D."/>
            <person name="Miao W."/>
        </authorList>
    </citation>
    <scope>NUCLEOTIDE SEQUENCE [LARGE SCALE GENOMIC DNA]</scope>
    <source>
        <strain evidence="8">36N120E</strain>
    </source>
</reference>
<dbReference type="GO" id="GO:0008270">
    <property type="term" value="F:zinc ion binding"/>
    <property type="evidence" value="ECO:0007669"/>
    <property type="project" value="InterPro"/>
</dbReference>
<dbReference type="InterPro" id="IPR004183">
    <property type="entry name" value="Xdiol_dOase_suB"/>
</dbReference>
<dbReference type="OrthoDB" id="7396853at2759"/>
<evidence type="ECO:0000256" key="2">
    <source>
        <dbReference type="ARBA" id="ARBA00007581"/>
    </source>
</evidence>
<keyword evidence="4" id="KW-0862">Zinc</keyword>
<feature type="domain" description="Extradiol ring-cleavage dioxygenase class III enzyme subunit B" evidence="7">
    <location>
        <begin position="31"/>
        <end position="190"/>
    </location>
</feature>
<evidence type="ECO:0000256" key="3">
    <source>
        <dbReference type="ARBA" id="ARBA00022723"/>
    </source>
</evidence>
<keyword evidence="5" id="KW-0560">Oxidoreductase</keyword>
<comment type="cofactor">
    <cofactor evidence="1">
        <name>Zn(2+)</name>
        <dbReference type="ChEBI" id="CHEBI:29105"/>
    </cofactor>
</comment>